<feature type="non-terminal residue" evidence="2">
    <location>
        <position position="414"/>
    </location>
</feature>
<dbReference type="InterPro" id="IPR052958">
    <property type="entry name" value="IFN-induced_PKR_regulator"/>
</dbReference>
<evidence type="ECO:0000313" key="3">
    <source>
        <dbReference type="Proteomes" id="UP001159363"/>
    </source>
</evidence>
<accession>A0ABQ9HEW0</accession>
<reference evidence="2 3" key="1">
    <citation type="submission" date="2023-02" db="EMBL/GenBank/DDBJ databases">
        <title>LHISI_Scaffold_Assembly.</title>
        <authorList>
            <person name="Stuart O.P."/>
            <person name="Cleave R."/>
            <person name="Magrath M.J.L."/>
            <person name="Mikheyev A.S."/>
        </authorList>
    </citation>
    <scope>NUCLEOTIDE SEQUENCE [LARGE SCALE GENOMIC DNA]</scope>
    <source>
        <strain evidence="2">Daus_M_001</strain>
        <tissue evidence="2">Leg muscle</tissue>
    </source>
</reference>
<dbReference type="PANTHER" id="PTHR46289">
    <property type="entry name" value="52 KDA REPRESSOR OF THE INHIBITOR OF THE PROTEIN KINASE-LIKE PROTEIN-RELATED"/>
    <property type="match status" value="1"/>
</dbReference>
<evidence type="ECO:0000313" key="2">
    <source>
        <dbReference type="EMBL" id="KAJ8882800.1"/>
    </source>
</evidence>
<dbReference type="PANTHER" id="PTHR46289:SF14">
    <property type="entry name" value="DUF4371 DOMAIN-CONTAINING PROTEIN"/>
    <property type="match status" value="1"/>
</dbReference>
<feature type="domain" description="HAT C-terminal dimerisation" evidence="1">
    <location>
        <begin position="327"/>
        <end position="388"/>
    </location>
</feature>
<gene>
    <name evidence="2" type="ORF">PR048_014614</name>
</gene>
<dbReference type="InterPro" id="IPR008906">
    <property type="entry name" value="HATC_C_dom"/>
</dbReference>
<organism evidence="2 3">
    <name type="scientific">Dryococelus australis</name>
    <dbReference type="NCBI Taxonomy" id="614101"/>
    <lineage>
        <taxon>Eukaryota</taxon>
        <taxon>Metazoa</taxon>
        <taxon>Ecdysozoa</taxon>
        <taxon>Arthropoda</taxon>
        <taxon>Hexapoda</taxon>
        <taxon>Insecta</taxon>
        <taxon>Pterygota</taxon>
        <taxon>Neoptera</taxon>
        <taxon>Polyneoptera</taxon>
        <taxon>Phasmatodea</taxon>
        <taxon>Verophasmatodea</taxon>
        <taxon>Anareolatae</taxon>
        <taxon>Phasmatidae</taxon>
        <taxon>Eurycanthinae</taxon>
        <taxon>Dryococelus</taxon>
    </lineage>
</organism>
<dbReference type="Proteomes" id="UP001159363">
    <property type="component" value="Chromosome 4"/>
</dbReference>
<proteinExistence type="predicted"/>
<sequence>MQPSVLLFLEMRQLIFLIQDNLLCVLGELISTLETCNIDKYMMRGQGYDGAACMGRVIRGTRSYIQSQVPEAIYVHCAAHSLNLAISETCTHQSIRNCLGTVEKNIHIFQHSEKTTCFTKHAEYKYRKYCTFETSSAVCYKMGAEVLCEMLETTKKLRLDLFYFVVLSCNHNFCFLFTPWRVYKVIAFLSAKFCSPQASTYLQLCRQQKMQVSHKWELTMEMPRTSSRQKNCDNSPATNREEYYRRTLFIPFCDNFINHLEERFVNNKKLLTSFACLVPTGNSPTKFYKNNLQDKYEGVLTAELMLWYIKFNKKGSDVPRSAISLLNDCNKDIYPNVNIALKIFVTLPVTIATPEHSFSTLQCLETYLRSTMGHGRLADLAAVNIYRQINISSEEVIDMLHKTGRRHLELVQQA</sequence>
<keyword evidence="3" id="KW-1185">Reference proteome</keyword>
<evidence type="ECO:0000259" key="1">
    <source>
        <dbReference type="Pfam" id="PF05699"/>
    </source>
</evidence>
<comment type="caution">
    <text evidence="2">The sequence shown here is derived from an EMBL/GenBank/DDBJ whole genome shotgun (WGS) entry which is preliminary data.</text>
</comment>
<dbReference type="EMBL" id="JARBHB010000005">
    <property type="protein sequence ID" value="KAJ8882800.1"/>
    <property type="molecule type" value="Genomic_DNA"/>
</dbReference>
<name>A0ABQ9HEW0_9NEOP</name>
<protein>
    <recommendedName>
        <fullName evidence="1">HAT C-terminal dimerisation domain-containing protein</fullName>
    </recommendedName>
</protein>
<dbReference type="Pfam" id="PF05699">
    <property type="entry name" value="Dimer_Tnp_hAT"/>
    <property type="match status" value="1"/>
</dbReference>